<name>A0A1H7JJQ1_OLID1</name>
<keyword evidence="5" id="KW-0998">Cell outer membrane</keyword>
<dbReference type="AlphaFoldDB" id="A0A1H7JJQ1"/>
<dbReference type="Pfam" id="PF14322">
    <property type="entry name" value="SusD-like_3"/>
    <property type="match status" value="1"/>
</dbReference>
<evidence type="ECO:0000259" key="6">
    <source>
        <dbReference type="Pfam" id="PF07980"/>
    </source>
</evidence>
<dbReference type="RefSeq" id="WP_093319479.1">
    <property type="nucleotide sequence ID" value="NZ_FOAF01000001.1"/>
</dbReference>
<dbReference type="Proteomes" id="UP000199421">
    <property type="component" value="Unassembled WGS sequence"/>
</dbReference>
<feature type="domain" description="SusD-like N-terminal" evidence="7">
    <location>
        <begin position="19"/>
        <end position="218"/>
    </location>
</feature>
<keyword evidence="3" id="KW-0732">Signal</keyword>
<evidence type="ECO:0000256" key="1">
    <source>
        <dbReference type="ARBA" id="ARBA00004442"/>
    </source>
</evidence>
<dbReference type="GO" id="GO:0009279">
    <property type="term" value="C:cell outer membrane"/>
    <property type="evidence" value="ECO:0007669"/>
    <property type="project" value="UniProtKB-SubCell"/>
</dbReference>
<keyword evidence="9" id="KW-1185">Reference proteome</keyword>
<sequence length="563" mass="63227">MKKLLYTAAVMLSLTSCEKFLDSEDYTKKNTGNFPKTVADANQMITGIYSTLSQAISNSQNTSFYMAELASDDRFGGGGENDKDMQGLDHLMNTKPSRFETYWTARYQGIYRANTALANFDNIEGWESEAQKNQLKGEAYFLRALFYFELSQLFGEVPLVISVEAQNLPKAPADETYAQIASDLQEAINLMPGSAYSSTSAGHATKWAAEALMARVFLFYTGYYQKTSLPVAGGGAIEKNQVISWLEDCISNSGHDLVSDFRNLWPYTNEFTAADYDYVKDNNLKWEGDGNKETVFAVKFGISVDWGDNYQLGYSNQYVLHFGLRSNNGGEATFPFGPGWGAGPVNTSLWNEWRQAEPTDIRRTGSILNVETDVENYIYGADAQMEETGFWQKKYIPIRAYKDGTLINSYAVLKDNAIDDMQRSHMQDLILIRFADVLLMHAELKEDATNLNRVRARAQLAAVPYSLTALKRERRWELAFEGIRYFDLMRWGDAANALAAQEGVDIKNKGIDTKMRAFGGGYRARYEATGGFWPLPESQIQLSEGVMTQNKGWGTAEAEFPGW</sequence>
<protein>
    <submittedName>
        <fullName evidence="8">SusD family protein</fullName>
    </submittedName>
</protein>
<dbReference type="InterPro" id="IPR012944">
    <property type="entry name" value="SusD_RagB_dom"/>
</dbReference>
<evidence type="ECO:0000256" key="5">
    <source>
        <dbReference type="ARBA" id="ARBA00023237"/>
    </source>
</evidence>
<evidence type="ECO:0000313" key="9">
    <source>
        <dbReference type="Proteomes" id="UP000199421"/>
    </source>
</evidence>
<feature type="domain" description="RagB/SusD" evidence="6">
    <location>
        <begin position="360"/>
        <end position="553"/>
    </location>
</feature>
<comment type="similarity">
    <text evidence="2">Belongs to the SusD family.</text>
</comment>
<evidence type="ECO:0000256" key="4">
    <source>
        <dbReference type="ARBA" id="ARBA00023136"/>
    </source>
</evidence>
<dbReference type="Pfam" id="PF07980">
    <property type="entry name" value="SusD_RagB"/>
    <property type="match status" value="1"/>
</dbReference>
<evidence type="ECO:0000256" key="2">
    <source>
        <dbReference type="ARBA" id="ARBA00006275"/>
    </source>
</evidence>
<evidence type="ECO:0000259" key="7">
    <source>
        <dbReference type="Pfam" id="PF14322"/>
    </source>
</evidence>
<proteinExistence type="inferred from homology"/>
<accession>A0A1H7JJQ1</accession>
<comment type="subcellular location">
    <subcellularLocation>
        <location evidence="1">Cell outer membrane</location>
    </subcellularLocation>
</comment>
<evidence type="ECO:0000256" key="3">
    <source>
        <dbReference type="ARBA" id="ARBA00022729"/>
    </source>
</evidence>
<reference evidence="9" key="1">
    <citation type="submission" date="2016-10" db="EMBL/GenBank/DDBJ databases">
        <authorList>
            <person name="Varghese N."/>
            <person name="Submissions S."/>
        </authorList>
    </citation>
    <scope>NUCLEOTIDE SEQUENCE [LARGE SCALE GENOMIC DNA]</scope>
    <source>
        <strain evidence="9">DSM 18733</strain>
    </source>
</reference>
<organism evidence="8 9">
    <name type="scientific">Olivibacter domesticus</name>
    <name type="common">Pseudosphingobacterium domesticum</name>
    <dbReference type="NCBI Taxonomy" id="407022"/>
    <lineage>
        <taxon>Bacteria</taxon>
        <taxon>Pseudomonadati</taxon>
        <taxon>Bacteroidota</taxon>
        <taxon>Sphingobacteriia</taxon>
        <taxon>Sphingobacteriales</taxon>
        <taxon>Sphingobacteriaceae</taxon>
        <taxon>Olivibacter</taxon>
    </lineage>
</organism>
<dbReference type="InterPro" id="IPR011990">
    <property type="entry name" value="TPR-like_helical_dom_sf"/>
</dbReference>
<dbReference type="EMBL" id="FOAF01000001">
    <property type="protein sequence ID" value="SEK74819.1"/>
    <property type="molecule type" value="Genomic_DNA"/>
</dbReference>
<gene>
    <name evidence="8" type="ORF">SAMN05661044_01041</name>
</gene>
<dbReference type="InterPro" id="IPR033985">
    <property type="entry name" value="SusD-like_N"/>
</dbReference>
<dbReference type="SUPFAM" id="SSF48452">
    <property type="entry name" value="TPR-like"/>
    <property type="match status" value="1"/>
</dbReference>
<dbReference type="Gene3D" id="1.25.40.390">
    <property type="match status" value="1"/>
</dbReference>
<dbReference type="STRING" id="407022.SAMN05661044_01041"/>
<dbReference type="PROSITE" id="PS51257">
    <property type="entry name" value="PROKAR_LIPOPROTEIN"/>
    <property type="match status" value="1"/>
</dbReference>
<keyword evidence="4" id="KW-0472">Membrane</keyword>
<dbReference type="OrthoDB" id="618454at2"/>
<evidence type="ECO:0000313" key="8">
    <source>
        <dbReference type="EMBL" id="SEK74819.1"/>
    </source>
</evidence>